<keyword evidence="1" id="KW-0812">Transmembrane</keyword>
<sequence>MASTGTELSLDATFATLSNRRRRDVLRYLKGNPGESSVRTLTERIAAWENDVDPSEVSYRQRKRVYTSLHQTHLPKLADGGFIEYEPHRGRVALTPAAAELDVYLETVGKHELPWSEYYLGLGAVSLAATVALALGVLPAGIITGTTLSAVVGLVLFVSALVHVVSSRRMRLEDDTSPR</sequence>
<dbReference type="InterPro" id="IPR036388">
    <property type="entry name" value="WH-like_DNA-bd_sf"/>
</dbReference>
<dbReference type="Gene3D" id="1.10.10.10">
    <property type="entry name" value="Winged helix-like DNA-binding domain superfamily/Winged helix DNA-binding domain"/>
    <property type="match status" value="1"/>
</dbReference>
<evidence type="ECO:0000313" key="3">
    <source>
        <dbReference type="EMBL" id="AUX08780.1"/>
    </source>
</evidence>
<evidence type="ECO:0000259" key="2">
    <source>
        <dbReference type="Pfam" id="PF24035"/>
    </source>
</evidence>
<dbReference type="KEGG" id="hdf:AArcSl_1146"/>
<dbReference type="Proteomes" id="UP000263012">
    <property type="component" value="Chromosome"/>
</dbReference>
<dbReference type="EMBL" id="CP025066">
    <property type="protein sequence ID" value="AUX08780.1"/>
    <property type="molecule type" value="Genomic_DNA"/>
</dbReference>
<accession>A0A343TI58</accession>
<dbReference type="Pfam" id="PF24035">
    <property type="entry name" value="DUF7344"/>
    <property type="match status" value="1"/>
</dbReference>
<keyword evidence="4" id="KW-1185">Reference proteome</keyword>
<keyword evidence="1" id="KW-1133">Transmembrane helix</keyword>
<feature type="transmembrane region" description="Helical" evidence="1">
    <location>
        <begin position="118"/>
        <end position="142"/>
    </location>
</feature>
<dbReference type="GeneID" id="37877492"/>
<feature type="transmembrane region" description="Helical" evidence="1">
    <location>
        <begin position="148"/>
        <end position="165"/>
    </location>
</feature>
<name>A0A343TI58_9EURY</name>
<dbReference type="RefSeq" id="WP_119816287.1">
    <property type="nucleotide sequence ID" value="NZ_CP025066.1"/>
</dbReference>
<proteinExistence type="predicted"/>
<dbReference type="InterPro" id="IPR055768">
    <property type="entry name" value="DUF7344"/>
</dbReference>
<evidence type="ECO:0000256" key="1">
    <source>
        <dbReference type="SAM" id="Phobius"/>
    </source>
</evidence>
<organism evidence="3 4">
    <name type="scientific">Halalkaliarchaeum desulfuricum</name>
    <dbReference type="NCBI Taxonomy" id="2055893"/>
    <lineage>
        <taxon>Archaea</taxon>
        <taxon>Methanobacteriati</taxon>
        <taxon>Methanobacteriota</taxon>
        <taxon>Stenosarchaea group</taxon>
        <taxon>Halobacteria</taxon>
        <taxon>Halobacteriales</taxon>
        <taxon>Haloferacaceae</taxon>
        <taxon>Halalkaliarchaeum</taxon>
    </lineage>
</organism>
<feature type="domain" description="DUF7344" evidence="2">
    <location>
        <begin position="14"/>
        <end position="92"/>
    </location>
</feature>
<protein>
    <recommendedName>
        <fullName evidence="2">DUF7344 domain-containing protein</fullName>
    </recommendedName>
</protein>
<dbReference type="OrthoDB" id="331021at2157"/>
<gene>
    <name evidence="3" type="ORF">AArcSl_1146</name>
</gene>
<dbReference type="AlphaFoldDB" id="A0A343TI58"/>
<evidence type="ECO:0000313" key="4">
    <source>
        <dbReference type="Proteomes" id="UP000263012"/>
    </source>
</evidence>
<reference evidence="4" key="1">
    <citation type="submission" date="2017-11" db="EMBL/GenBank/DDBJ databases">
        <title>Phenotypic and genomic properties of facultatively anaerobic sulfur-reducing natronoarchaea from hypersaline soda lakes.</title>
        <authorList>
            <person name="Sorokin D.Y."/>
            <person name="Kublanov I.V."/>
            <person name="Roman P."/>
            <person name="Sinninghe Damste J.S."/>
            <person name="Golyshin P.N."/>
            <person name="Rojo D."/>
            <person name="Ciordia S."/>
            <person name="Mena M.D.C."/>
            <person name="Ferrer M."/>
            <person name="Messina E."/>
            <person name="Smedile F."/>
            <person name="La Spada G."/>
            <person name="La Cono V."/>
            <person name="Yakimov M.M."/>
        </authorList>
    </citation>
    <scope>NUCLEOTIDE SEQUENCE [LARGE SCALE GENOMIC DNA]</scope>
    <source>
        <strain evidence="4">AArc-Sl</strain>
    </source>
</reference>
<keyword evidence="1" id="KW-0472">Membrane</keyword>